<evidence type="ECO:0000256" key="1">
    <source>
        <dbReference type="SAM" id="Phobius"/>
    </source>
</evidence>
<protein>
    <submittedName>
        <fullName evidence="2">Uncharacterized protein</fullName>
    </submittedName>
</protein>
<dbReference type="EMBL" id="JANDWZ010000008">
    <property type="protein sequence ID" value="MCP9564062.1"/>
    <property type="molecule type" value="Genomic_DNA"/>
</dbReference>
<evidence type="ECO:0000313" key="2">
    <source>
        <dbReference type="EMBL" id="MCP9564062.1"/>
    </source>
</evidence>
<sequence length="89" mass="10157">MSVAGTNKKLGFLDIKINCYKMVAIAGIIIPIVGWMFGALFLISKSFAEEKLKKAWREKFDQVMSKGRSLRGDAEFTKQLDYYESILEE</sequence>
<name>A0AAW5IHM2_9BACT</name>
<dbReference type="RefSeq" id="WP_254951990.1">
    <property type="nucleotide sequence ID" value="NZ_JANDWY010000012.1"/>
</dbReference>
<keyword evidence="1" id="KW-1133">Transmembrane helix</keyword>
<reference evidence="2" key="1">
    <citation type="submission" date="2022-07" db="EMBL/GenBank/DDBJ databases">
        <title>Prevotella copri.</title>
        <authorList>
            <person name="Yang C."/>
        </authorList>
    </citation>
    <scope>NUCLEOTIDE SEQUENCE</scope>
    <source>
        <strain evidence="2">HF2107</strain>
    </source>
</reference>
<dbReference type="Proteomes" id="UP001205531">
    <property type="component" value="Unassembled WGS sequence"/>
</dbReference>
<dbReference type="AlphaFoldDB" id="A0AAW5IHM2"/>
<gene>
    <name evidence="2" type="ORF">NNC64_05690</name>
</gene>
<proteinExistence type="predicted"/>
<evidence type="ECO:0000313" key="3">
    <source>
        <dbReference type="Proteomes" id="UP001205531"/>
    </source>
</evidence>
<feature type="transmembrane region" description="Helical" evidence="1">
    <location>
        <begin position="20"/>
        <end position="43"/>
    </location>
</feature>
<organism evidence="2 3">
    <name type="scientific">Segatella copri</name>
    <dbReference type="NCBI Taxonomy" id="165179"/>
    <lineage>
        <taxon>Bacteria</taxon>
        <taxon>Pseudomonadati</taxon>
        <taxon>Bacteroidota</taxon>
        <taxon>Bacteroidia</taxon>
        <taxon>Bacteroidales</taxon>
        <taxon>Prevotellaceae</taxon>
        <taxon>Segatella</taxon>
    </lineage>
</organism>
<comment type="caution">
    <text evidence="2">The sequence shown here is derived from an EMBL/GenBank/DDBJ whole genome shotgun (WGS) entry which is preliminary data.</text>
</comment>
<accession>A0AAW5IHM2</accession>
<keyword evidence="1" id="KW-0472">Membrane</keyword>
<keyword evidence="1" id="KW-0812">Transmembrane</keyword>